<dbReference type="InterPro" id="IPR007048">
    <property type="entry name" value="IraD/Gp25-like"/>
</dbReference>
<organism evidence="2 3">
    <name type="scientific">Geodermatophilus pulveris</name>
    <dbReference type="NCBI Taxonomy" id="1564159"/>
    <lineage>
        <taxon>Bacteria</taxon>
        <taxon>Bacillati</taxon>
        <taxon>Actinomycetota</taxon>
        <taxon>Actinomycetes</taxon>
        <taxon>Geodermatophilales</taxon>
        <taxon>Geodermatophilaceae</taxon>
        <taxon>Geodermatophilus</taxon>
    </lineage>
</organism>
<sequence>MHVDFPWRYDGRGATAQTTEDDHVRDMLLQLVLTDPGERVNRPGFGCGVRQLVFGPNSPELAAALQFTMQAAVQRELGDVLVLERSEATSEDAALPVSVTYVVLATGHAGSVPVEREGLP</sequence>
<evidence type="ECO:0000259" key="1">
    <source>
        <dbReference type="Pfam" id="PF04965"/>
    </source>
</evidence>
<dbReference type="OrthoDB" id="9802846at2"/>
<proteinExistence type="predicted"/>
<name>A0A239C2Q9_9ACTN</name>
<dbReference type="SUPFAM" id="SSF160719">
    <property type="entry name" value="gpW/gp25-like"/>
    <property type="match status" value="1"/>
</dbReference>
<dbReference type="Pfam" id="PF04965">
    <property type="entry name" value="GPW_gp25"/>
    <property type="match status" value="1"/>
</dbReference>
<dbReference type="Proteomes" id="UP000198373">
    <property type="component" value="Unassembled WGS sequence"/>
</dbReference>
<evidence type="ECO:0000313" key="2">
    <source>
        <dbReference type="EMBL" id="SNS14182.1"/>
    </source>
</evidence>
<reference evidence="3" key="1">
    <citation type="submission" date="2017-06" db="EMBL/GenBank/DDBJ databases">
        <authorList>
            <person name="Varghese N."/>
            <person name="Submissions S."/>
        </authorList>
    </citation>
    <scope>NUCLEOTIDE SEQUENCE [LARGE SCALE GENOMIC DNA]</scope>
    <source>
        <strain evidence="3">DSM 46839</strain>
    </source>
</reference>
<evidence type="ECO:0000313" key="3">
    <source>
        <dbReference type="Proteomes" id="UP000198373"/>
    </source>
</evidence>
<dbReference type="AlphaFoldDB" id="A0A239C2Q9"/>
<protein>
    <recommendedName>
        <fullName evidence="1">IraD/Gp25-like domain-containing protein</fullName>
    </recommendedName>
</protein>
<dbReference type="EMBL" id="FZOO01000002">
    <property type="protein sequence ID" value="SNS14182.1"/>
    <property type="molecule type" value="Genomic_DNA"/>
</dbReference>
<dbReference type="Gene3D" id="3.10.450.40">
    <property type="match status" value="1"/>
</dbReference>
<gene>
    <name evidence="2" type="ORF">SAMN06893096_102201</name>
</gene>
<accession>A0A239C2Q9</accession>
<feature type="domain" description="IraD/Gp25-like" evidence="1">
    <location>
        <begin position="20"/>
        <end position="106"/>
    </location>
</feature>
<dbReference type="RefSeq" id="WP_089304413.1">
    <property type="nucleotide sequence ID" value="NZ_FZOO01000002.1"/>
</dbReference>
<keyword evidence="3" id="KW-1185">Reference proteome</keyword>